<feature type="compositionally biased region" description="Low complexity" evidence="1">
    <location>
        <begin position="211"/>
        <end position="224"/>
    </location>
</feature>
<reference evidence="2 3" key="1">
    <citation type="submission" date="2024-03" db="EMBL/GenBank/DDBJ databases">
        <title>Aureococcus anophagefferens CCMP1851 and Kratosvirus quantuckense: Draft genome of a second virus-susceptible host strain in the model system.</title>
        <authorList>
            <person name="Chase E."/>
            <person name="Truchon A.R."/>
            <person name="Schepens W."/>
            <person name="Wilhelm S.W."/>
        </authorList>
    </citation>
    <scope>NUCLEOTIDE SEQUENCE [LARGE SCALE GENOMIC DNA]</scope>
    <source>
        <strain evidence="2 3">CCMP1851</strain>
    </source>
</reference>
<evidence type="ECO:0000313" key="3">
    <source>
        <dbReference type="Proteomes" id="UP001363151"/>
    </source>
</evidence>
<dbReference type="EMBL" id="JBBJCI010000142">
    <property type="protein sequence ID" value="KAK7242489.1"/>
    <property type="molecule type" value="Genomic_DNA"/>
</dbReference>
<accession>A0ABR1G1H3</accession>
<name>A0ABR1G1H3_AURAN</name>
<feature type="region of interest" description="Disordered" evidence="1">
    <location>
        <begin position="84"/>
        <end position="606"/>
    </location>
</feature>
<feature type="compositionally biased region" description="Basic and acidic residues" evidence="1">
    <location>
        <begin position="802"/>
        <end position="811"/>
    </location>
</feature>
<feature type="compositionally biased region" description="Gly residues" evidence="1">
    <location>
        <begin position="349"/>
        <end position="360"/>
    </location>
</feature>
<feature type="compositionally biased region" description="Basic and acidic residues" evidence="1">
    <location>
        <begin position="532"/>
        <end position="541"/>
    </location>
</feature>
<feature type="compositionally biased region" description="Low complexity" evidence="1">
    <location>
        <begin position="380"/>
        <end position="400"/>
    </location>
</feature>
<feature type="compositionally biased region" description="Basic and acidic residues" evidence="1">
    <location>
        <begin position="326"/>
        <end position="338"/>
    </location>
</feature>
<evidence type="ECO:0000313" key="2">
    <source>
        <dbReference type="EMBL" id="KAK7242489.1"/>
    </source>
</evidence>
<feature type="compositionally biased region" description="Basic and acidic residues" evidence="1">
    <location>
        <begin position="549"/>
        <end position="597"/>
    </location>
</feature>
<dbReference type="Proteomes" id="UP001363151">
    <property type="component" value="Unassembled WGS sequence"/>
</dbReference>
<feature type="region of interest" description="Disordered" evidence="1">
    <location>
        <begin position="699"/>
        <end position="731"/>
    </location>
</feature>
<feature type="compositionally biased region" description="Basic and acidic residues" evidence="1">
    <location>
        <begin position="456"/>
        <end position="494"/>
    </location>
</feature>
<feature type="compositionally biased region" description="Basic and acidic residues" evidence="1">
    <location>
        <begin position="177"/>
        <end position="191"/>
    </location>
</feature>
<feature type="region of interest" description="Disordered" evidence="1">
    <location>
        <begin position="750"/>
        <end position="856"/>
    </location>
</feature>
<feature type="compositionally biased region" description="Basic and acidic residues" evidence="1">
    <location>
        <begin position="769"/>
        <end position="793"/>
    </location>
</feature>
<protein>
    <submittedName>
        <fullName evidence="2">DNA damage checkpoint protein</fullName>
    </submittedName>
</protein>
<feature type="compositionally biased region" description="Basic and acidic residues" evidence="1">
    <location>
        <begin position="111"/>
        <end position="122"/>
    </location>
</feature>
<feature type="compositionally biased region" description="Basic and acidic residues" evidence="1">
    <location>
        <begin position="631"/>
        <end position="645"/>
    </location>
</feature>
<gene>
    <name evidence="2" type="ORF">SO694_00017161</name>
</gene>
<comment type="caution">
    <text evidence="2">The sequence shown here is derived from an EMBL/GenBank/DDBJ whole genome shotgun (WGS) entry which is preliminary data.</text>
</comment>
<keyword evidence="3" id="KW-1185">Reference proteome</keyword>
<proteinExistence type="predicted"/>
<feature type="compositionally biased region" description="Low complexity" evidence="1">
    <location>
        <begin position="254"/>
        <end position="266"/>
    </location>
</feature>
<sequence>MGAGGSAAHQRADGPPPPGTDPVFDKMVEDELARRKDQGGAAKPGASAPPVPGEDPVFDAMVKQEMERQKYEVDAFAGALGARDGRWPARAEPPASPAPLPREGGAGAMARLERDMRAERDAYGGQGYGRAPEPARAAPSYGAAPPPTASTGGQPSGDQRRDKQRQYAAALRQQMEAPRRSLRGGDDDWQRARARAPAAGAPKRPRRPLRGARAPGPRAGGAPAHGPPPWAHGDVGRDPYEPAPLGRGMATIQGANPPRSSAAARTRAGRLRGRARGPDAREGGPGPLPPQPRHGREPRAAPGLPAEPDATTAEPTGGGAHGARRSSREPTAARRSSREPTAAARAQGAYGGGAPQGAYGGEPPPREDAARGTAAPPPAAAQQAQEPAAYGQGVVDGPFGPRRHGGGGGDAAGRAREAAPEPPARDGGAYGAHPGGRDDEPAADDRGRRGRGAALEAKEAEAAERRRQEAADLEEERRRDAEEKAKKDEEDRQQPRRPRAPAPAAAARQPSPPQQRQAAAFAADDWQRAAQRPREPEDRSGRRGAKATNRYDDERVRDSELDKAADDFERRVAAELERFQLDRERREGRKEVARRAEPSGASLEALADKFAPDATKPSIYDLAGVEPPAPVKDRDVRPPPEDWAEKSLAGNSSFVPLPADYKASAEFDGLNPAAREPEMNQVDEYLSPDAIADRWQRDHPVVADPGGAPLPNPIRASSDPAKAAASTAKFTGAAEQSLVGESVFHHFHDNDGLAALSGPNSLSPPRRAAAPDEPRRAAADEASDRQARKENILRPKTGSRPGTKDRARWSDESPFLPGGPPPPGTDPVFDRMVEAELANRVNTPRADGDPPADFFK</sequence>
<evidence type="ECO:0000256" key="1">
    <source>
        <dbReference type="SAM" id="MobiDB-lite"/>
    </source>
</evidence>
<feature type="compositionally biased region" description="Basic and acidic residues" evidence="1">
    <location>
        <begin position="23"/>
        <end position="38"/>
    </location>
</feature>
<feature type="compositionally biased region" description="Basic and acidic residues" evidence="1">
    <location>
        <begin position="435"/>
        <end position="447"/>
    </location>
</feature>
<feature type="region of interest" description="Disordered" evidence="1">
    <location>
        <begin position="1"/>
        <end position="58"/>
    </location>
</feature>
<feature type="compositionally biased region" description="Low complexity" evidence="1">
    <location>
        <begin position="716"/>
        <end position="731"/>
    </location>
</feature>
<feature type="region of interest" description="Disordered" evidence="1">
    <location>
        <begin position="618"/>
        <end position="651"/>
    </location>
</feature>
<feature type="compositionally biased region" description="Low complexity" evidence="1">
    <location>
        <begin position="502"/>
        <end position="530"/>
    </location>
</feature>
<organism evidence="2 3">
    <name type="scientific">Aureococcus anophagefferens</name>
    <name type="common">Harmful bloom alga</name>
    <dbReference type="NCBI Taxonomy" id="44056"/>
    <lineage>
        <taxon>Eukaryota</taxon>
        <taxon>Sar</taxon>
        <taxon>Stramenopiles</taxon>
        <taxon>Ochrophyta</taxon>
        <taxon>Pelagophyceae</taxon>
        <taxon>Pelagomonadales</taxon>
        <taxon>Pelagomonadaceae</taxon>
        <taxon>Aureococcus</taxon>
    </lineage>
</organism>